<feature type="chain" id="PRO_5003319943" evidence="1">
    <location>
        <begin position="24"/>
        <end position="73"/>
    </location>
</feature>
<evidence type="ECO:0000313" key="2">
    <source>
        <dbReference type="EMBL" id="EGG17233.1"/>
    </source>
</evidence>
<organism evidence="2 3">
    <name type="scientific">Cavenderia fasciculata</name>
    <name type="common">Slime mold</name>
    <name type="synonym">Dictyostelium fasciculatum</name>
    <dbReference type="NCBI Taxonomy" id="261658"/>
    <lineage>
        <taxon>Eukaryota</taxon>
        <taxon>Amoebozoa</taxon>
        <taxon>Evosea</taxon>
        <taxon>Eumycetozoa</taxon>
        <taxon>Dictyostelia</taxon>
        <taxon>Acytosteliales</taxon>
        <taxon>Cavenderiaceae</taxon>
        <taxon>Cavenderia</taxon>
    </lineage>
</organism>
<dbReference type="AlphaFoldDB" id="F4Q5H4"/>
<gene>
    <name evidence="2" type="ORF">DFA_08223</name>
</gene>
<evidence type="ECO:0000313" key="3">
    <source>
        <dbReference type="Proteomes" id="UP000007797"/>
    </source>
</evidence>
<dbReference type="KEGG" id="dfa:DFA_08223"/>
<reference evidence="3" key="1">
    <citation type="journal article" date="2011" name="Genome Res.">
        <title>Phylogeny-wide analysis of social amoeba genomes highlights ancient origins for complex intercellular communication.</title>
        <authorList>
            <person name="Heidel A.J."/>
            <person name="Lawal H.M."/>
            <person name="Felder M."/>
            <person name="Schilde C."/>
            <person name="Helps N.R."/>
            <person name="Tunggal B."/>
            <person name="Rivero F."/>
            <person name="John U."/>
            <person name="Schleicher M."/>
            <person name="Eichinger L."/>
            <person name="Platzer M."/>
            <person name="Noegel A.A."/>
            <person name="Schaap P."/>
            <person name="Gloeckner G."/>
        </authorList>
    </citation>
    <scope>NUCLEOTIDE SEQUENCE [LARGE SCALE GENOMIC DNA]</scope>
    <source>
        <strain evidence="3">SH3</strain>
    </source>
</reference>
<dbReference type="GeneID" id="14868631"/>
<feature type="signal peptide" evidence="1">
    <location>
        <begin position="1"/>
        <end position="23"/>
    </location>
</feature>
<dbReference type="EMBL" id="GL883021">
    <property type="protein sequence ID" value="EGG17233.1"/>
    <property type="molecule type" value="Genomic_DNA"/>
</dbReference>
<dbReference type="Proteomes" id="UP000007797">
    <property type="component" value="Unassembled WGS sequence"/>
</dbReference>
<name>F4Q5H4_CACFS</name>
<proteinExistence type="predicted"/>
<sequence>MNKLTIFMLVALVAMLFVSVSVATVDETNDRCDDCFNLAIANYNQCKAGGHSFSTCYDLYRSYVQACRNQGCN</sequence>
<keyword evidence="1" id="KW-0732">Signal</keyword>
<dbReference type="RefSeq" id="XP_004355717.1">
    <property type="nucleotide sequence ID" value="XM_004355664.1"/>
</dbReference>
<protein>
    <submittedName>
        <fullName evidence="2">Uncharacterized protein</fullName>
    </submittedName>
</protein>
<accession>F4Q5H4</accession>
<keyword evidence="3" id="KW-1185">Reference proteome</keyword>
<evidence type="ECO:0000256" key="1">
    <source>
        <dbReference type="SAM" id="SignalP"/>
    </source>
</evidence>